<evidence type="ECO:0000256" key="4">
    <source>
        <dbReference type="ARBA" id="ARBA00022519"/>
    </source>
</evidence>
<evidence type="ECO:0000256" key="8">
    <source>
        <dbReference type="ARBA" id="ARBA00023136"/>
    </source>
</evidence>
<proteinExistence type="predicted"/>
<evidence type="ECO:0000256" key="9">
    <source>
        <dbReference type="SAM" id="Phobius"/>
    </source>
</evidence>
<feature type="domain" description="Type II secretion system protein GspC N-terminal" evidence="10">
    <location>
        <begin position="57"/>
        <end position="186"/>
    </location>
</feature>
<comment type="subcellular location">
    <subcellularLocation>
        <location evidence="1">Cell inner membrane</location>
    </subcellularLocation>
</comment>
<organism evidence="11 12">
    <name type="scientific">SAR86 cluster bacterium</name>
    <dbReference type="NCBI Taxonomy" id="2030880"/>
    <lineage>
        <taxon>Bacteria</taxon>
        <taxon>Pseudomonadati</taxon>
        <taxon>Pseudomonadota</taxon>
        <taxon>Gammaproteobacteria</taxon>
        <taxon>SAR86 cluster</taxon>
    </lineage>
</organism>
<feature type="transmembrane region" description="Helical" evidence="9">
    <location>
        <begin position="49"/>
        <end position="72"/>
    </location>
</feature>
<evidence type="ECO:0000256" key="3">
    <source>
        <dbReference type="ARBA" id="ARBA00022475"/>
    </source>
</evidence>
<dbReference type="InterPro" id="IPR036034">
    <property type="entry name" value="PDZ_sf"/>
</dbReference>
<dbReference type="Proteomes" id="UP000228987">
    <property type="component" value="Unassembled WGS sequence"/>
</dbReference>
<evidence type="ECO:0000256" key="7">
    <source>
        <dbReference type="ARBA" id="ARBA00022989"/>
    </source>
</evidence>
<evidence type="ECO:0000256" key="5">
    <source>
        <dbReference type="ARBA" id="ARBA00022692"/>
    </source>
</evidence>
<dbReference type="GO" id="GO:0015031">
    <property type="term" value="P:protein transport"/>
    <property type="evidence" value="ECO:0007669"/>
    <property type="project" value="UniProtKB-KW"/>
</dbReference>
<dbReference type="Pfam" id="PF11356">
    <property type="entry name" value="T2SSC"/>
    <property type="match status" value="1"/>
</dbReference>
<dbReference type="GO" id="GO:0005886">
    <property type="term" value="C:plasma membrane"/>
    <property type="evidence" value="ECO:0007669"/>
    <property type="project" value="UniProtKB-SubCell"/>
</dbReference>
<keyword evidence="5 9" id="KW-0812">Transmembrane</keyword>
<keyword evidence="3" id="KW-1003">Cell membrane</keyword>
<keyword evidence="4" id="KW-0997">Cell inner membrane</keyword>
<keyword evidence="2" id="KW-0813">Transport</keyword>
<gene>
    <name evidence="11" type="ORF">COA71_04475</name>
</gene>
<comment type="caution">
    <text evidence="11">The sequence shown here is derived from an EMBL/GenBank/DDBJ whole genome shotgun (WGS) entry which is preliminary data.</text>
</comment>
<keyword evidence="6" id="KW-0653">Protein transport</keyword>
<accession>A0A2A5CG69</accession>
<evidence type="ECO:0000313" key="12">
    <source>
        <dbReference type="Proteomes" id="UP000228987"/>
    </source>
</evidence>
<dbReference type="InterPro" id="IPR024961">
    <property type="entry name" value="T2SS_GspC_N"/>
</dbReference>
<reference evidence="12" key="1">
    <citation type="submission" date="2017-08" db="EMBL/GenBank/DDBJ databases">
        <title>A dynamic microbial community with high functional redundancy inhabits the cold, oxic subseafloor aquifer.</title>
        <authorList>
            <person name="Tully B.J."/>
            <person name="Wheat C.G."/>
            <person name="Glazer B.T."/>
            <person name="Huber J.A."/>
        </authorList>
    </citation>
    <scope>NUCLEOTIDE SEQUENCE [LARGE SCALE GENOMIC DNA]</scope>
</reference>
<sequence length="317" mass="35104">MTAIVFCALFIKVHVRALLWRMFKLKNQNQSLCTLAKWSSSMKANTLRLGLNVTFSLCCLVLALLMFWSYLFKTQQNEQVGIQLVQAAVLPNENLSWRWFGQNTEGSEQDLRVQNEAEEQLAEASINAELLGVLKAQGLATATIRINGQQEKVFAIGDELQRGVELVSVSTSRVILNERGRQVQITMRKLEDMPIQLSNQQNAAASSTAVLQGGFSLANMFDALPVQLENSATGIQLGGISEEMLSLSELQDGDIVMQVGSMSIDELMSNPAQWMSYSTETTLPVTVMRDGQETTIYVNAFSLSARILPNLTSELMQ</sequence>
<evidence type="ECO:0000256" key="2">
    <source>
        <dbReference type="ARBA" id="ARBA00022448"/>
    </source>
</evidence>
<evidence type="ECO:0000256" key="1">
    <source>
        <dbReference type="ARBA" id="ARBA00004533"/>
    </source>
</evidence>
<dbReference type="SUPFAM" id="SSF50156">
    <property type="entry name" value="PDZ domain-like"/>
    <property type="match status" value="1"/>
</dbReference>
<evidence type="ECO:0000256" key="6">
    <source>
        <dbReference type="ARBA" id="ARBA00022927"/>
    </source>
</evidence>
<dbReference type="AlphaFoldDB" id="A0A2A5CG69"/>
<protein>
    <recommendedName>
        <fullName evidence="10">Type II secretion system protein GspC N-terminal domain-containing protein</fullName>
    </recommendedName>
</protein>
<name>A0A2A5CG69_9GAMM</name>
<keyword evidence="7 9" id="KW-1133">Transmembrane helix</keyword>
<evidence type="ECO:0000313" key="11">
    <source>
        <dbReference type="EMBL" id="PCJ42762.1"/>
    </source>
</evidence>
<keyword evidence="8 9" id="KW-0472">Membrane</keyword>
<dbReference type="Gene3D" id="2.30.30.830">
    <property type="match status" value="1"/>
</dbReference>
<dbReference type="EMBL" id="NVWI01000002">
    <property type="protein sequence ID" value="PCJ42762.1"/>
    <property type="molecule type" value="Genomic_DNA"/>
</dbReference>
<evidence type="ECO:0000259" key="10">
    <source>
        <dbReference type="Pfam" id="PF11356"/>
    </source>
</evidence>
<dbReference type="Gene3D" id="2.30.42.10">
    <property type="match status" value="1"/>
</dbReference>